<protein>
    <recommendedName>
        <fullName evidence="9">Protein LHCP TRANSLOCATION DEFECT</fullName>
    </recommendedName>
</protein>
<dbReference type="AlphaFoldDB" id="A0A5B6U6F9"/>
<keyword evidence="10" id="KW-0812">Transmembrane</keyword>
<feature type="transmembrane region" description="Helical" evidence="10">
    <location>
        <begin position="90"/>
        <end position="109"/>
    </location>
</feature>
<dbReference type="OrthoDB" id="539213at2759"/>
<dbReference type="SUPFAM" id="SSF48403">
    <property type="entry name" value="Ankyrin repeat"/>
    <property type="match status" value="1"/>
</dbReference>
<dbReference type="InterPro" id="IPR044242">
    <property type="entry name" value="LTD-like"/>
</dbReference>
<evidence type="ECO:0000256" key="9">
    <source>
        <dbReference type="ARBA" id="ARBA00067995"/>
    </source>
</evidence>
<comment type="caution">
    <text evidence="11">The sequence shown here is derived from an EMBL/GenBank/DDBJ whole genome shotgun (WGS) entry which is preliminary data.</text>
</comment>
<evidence type="ECO:0000256" key="10">
    <source>
        <dbReference type="SAM" id="Phobius"/>
    </source>
</evidence>
<dbReference type="GO" id="GO:0090391">
    <property type="term" value="P:granum assembly"/>
    <property type="evidence" value="ECO:0007669"/>
    <property type="project" value="InterPro"/>
</dbReference>
<dbReference type="FunFam" id="1.25.40.20:FF:000251">
    <property type="entry name" value="Protein LHCP TRANSLOCATION DEFECT"/>
    <property type="match status" value="1"/>
</dbReference>
<dbReference type="Proteomes" id="UP000325315">
    <property type="component" value="Unassembled WGS sequence"/>
</dbReference>
<comment type="function">
    <text evidence="8">Involved in the import of light-harvesting complex proteins (LHCP) and subsequent routing of these proteins to the chloroplast signal recognition particle (SRP) pathway.</text>
</comment>
<sequence length="236" mass="26464">MASIPCIFQIPFSSKHINPSFPSLPTFSSKFLGTQNSLSCLRPSNIGPSNGSRTQCWFKFGKNGVDAEGAGIYGSQKRDDFDKDDVEQVLSLYTVFFFWLVFVAHVVVLKFEIGLRGNVDAVLFCTKEIAARDKRRDKLDLPWQHLILILQYFNYMGMLAVEGSYDKMEALLNQNIHPVDILLMLAASEGDKPKIEELLRAGAVYDVKDADGRTAIDRAVNEEIKDFILGFSVQKA</sequence>
<evidence type="ECO:0000256" key="4">
    <source>
        <dbReference type="ARBA" id="ARBA00022640"/>
    </source>
</evidence>
<proteinExistence type="predicted"/>
<dbReference type="PANTHER" id="PTHR47317:SF1">
    <property type="entry name" value="PROTEIN LHCP TRANSLOCATION DEFECT"/>
    <property type="match status" value="1"/>
</dbReference>
<reference evidence="12" key="1">
    <citation type="journal article" date="2019" name="Plant Biotechnol. J.">
        <title>Genome sequencing of the Australian wild diploid species Gossypium australe highlights disease resistance and delayed gland morphogenesis.</title>
        <authorList>
            <person name="Cai Y."/>
            <person name="Cai X."/>
            <person name="Wang Q."/>
            <person name="Wang P."/>
            <person name="Zhang Y."/>
            <person name="Cai C."/>
            <person name="Xu Y."/>
            <person name="Wang K."/>
            <person name="Zhou Z."/>
            <person name="Wang C."/>
            <person name="Geng S."/>
            <person name="Li B."/>
            <person name="Dong Q."/>
            <person name="Hou Y."/>
            <person name="Wang H."/>
            <person name="Ai P."/>
            <person name="Liu Z."/>
            <person name="Yi F."/>
            <person name="Sun M."/>
            <person name="An G."/>
            <person name="Cheng J."/>
            <person name="Zhang Y."/>
            <person name="Shi Q."/>
            <person name="Xie Y."/>
            <person name="Shi X."/>
            <person name="Chang Y."/>
            <person name="Huang F."/>
            <person name="Chen Y."/>
            <person name="Hong S."/>
            <person name="Mi L."/>
            <person name="Sun Q."/>
            <person name="Zhang L."/>
            <person name="Zhou B."/>
            <person name="Peng R."/>
            <person name="Zhang X."/>
            <person name="Liu F."/>
        </authorList>
    </citation>
    <scope>NUCLEOTIDE SEQUENCE [LARGE SCALE GENOMIC DNA]</scope>
    <source>
        <strain evidence="12">cv. PA1801</strain>
    </source>
</reference>
<dbReference type="EMBL" id="SMMG02000013">
    <property type="protein sequence ID" value="KAA3452968.1"/>
    <property type="molecule type" value="Genomic_DNA"/>
</dbReference>
<keyword evidence="3" id="KW-0150">Chloroplast</keyword>
<evidence type="ECO:0000313" key="12">
    <source>
        <dbReference type="Proteomes" id="UP000325315"/>
    </source>
</evidence>
<evidence type="ECO:0000256" key="8">
    <source>
        <dbReference type="ARBA" id="ARBA00056210"/>
    </source>
</evidence>
<evidence type="ECO:0000256" key="2">
    <source>
        <dbReference type="ARBA" id="ARBA00022448"/>
    </source>
</evidence>
<dbReference type="PANTHER" id="PTHR47317">
    <property type="entry name" value="PROTEIN LHCP TRANSLOCATION DEFECT"/>
    <property type="match status" value="1"/>
</dbReference>
<keyword evidence="12" id="KW-1185">Reference proteome</keyword>
<dbReference type="GO" id="GO:0009570">
    <property type="term" value="C:chloroplast stroma"/>
    <property type="evidence" value="ECO:0007669"/>
    <property type="project" value="InterPro"/>
</dbReference>
<keyword evidence="2" id="KW-0813">Transport</keyword>
<keyword evidence="7" id="KW-0040">ANK repeat</keyword>
<keyword evidence="5" id="KW-0653">Protein transport</keyword>
<keyword evidence="10" id="KW-0472">Membrane</keyword>
<gene>
    <name evidence="11" type="ORF">EPI10_009054</name>
</gene>
<evidence type="ECO:0000256" key="3">
    <source>
        <dbReference type="ARBA" id="ARBA00022528"/>
    </source>
</evidence>
<keyword evidence="4" id="KW-0934">Plastid</keyword>
<accession>A0A5B6U6F9</accession>
<dbReference type="GO" id="GO:0006886">
    <property type="term" value="P:intracellular protein transport"/>
    <property type="evidence" value="ECO:0007669"/>
    <property type="project" value="InterPro"/>
</dbReference>
<evidence type="ECO:0000256" key="6">
    <source>
        <dbReference type="ARBA" id="ARBA00022946"/>
    </source>
</evidence>
<keyword evidence="6" id="KW-0809">Transit peptide</keyword>
<organism evidence="11 12">
    <name type="scientific">Gossypium australe</name>
    <dbReference type="NCBI Taxonomy" id="47621"/>
    <lineage>
        <taxon>Eukaryota</taxon>
        <taxon>Viridiplantae</taxon>
        <taxon>Streptophyta</taxon>
        <taxon>Embryophyta</taxon>
        <taxon>Tracheophyta</taxon>
        <taxon>Spermatophyta</taxon>
        <taxon>Magnoliopsida</taxon>
        <taxon>eudicotyledons</taxon>
        <taxon>Gunneridae</taxon>
        <taxon>Pentapetalae</taxon>
        <taxon>rosids</taxon>
        <taxon>malvids</taxon>
        <taxon>Malvales</taxon>
        <taxon>Malvaceae</taxon>
        <taxon>Malvoideae</taxon>
        <taxon>Gossypium</taxon>
    </lineage>
</organism>
<comment type="subcellular location">
    <subcellularLocation>
        <location evidence="1">Plastid</location>
        <location evidence="1">Chloroplast</location>
    </subcellularLocation>
</comment>
<keyword evidence="10" id="KW-1133">Transmembrane helix</keyword>
<dbReference type="InterPro" id="IPR036770">
    <property type="entry name" value="Ankyrin_rpt-contain_sf"/>
</dbReference>
<evidence type="ECO:0000256" key="7">
    <source>
        <dbReference type="ARBA" id="ARBA00023043"/>
    </source>
</evidence>
<evidence type="ECO:0000256" key="1">
    <source>
        <dbReference type="ARBA" id="ARBA00004229"/>
    </source>
</evidence>
<evidence type="ECO:0000256" key="5">
    <source>
        <dbReference type="ARBA" id="ARBA00022927"/>
    </source>
</evidence>
<dbReference type="GO" id="GO:0009941">
    <property type="term" value="C:chloroplast envelope"/>
    <property type="evidence" value="ECO:0007669"/>
    <property type="project" value="TreeGrafter"/>
</dbReference>
<dbReference type="Gene3D" id="1.25.40.20">
    <property type="entry name" value="Ankyrin repeat-containing domain"/>
    <property type="match status" value="1"/>
</dbReference>
<name>A0A5B6U6F9_9ROSI</name>
<evidence type="ECO:0000313" key="11">
    <source>
        <dbReference type="EMBL" id="KAA3452968.1"/>
    </source>
</evidence>